<keyword evidence="4" id="KW-0472">Membrane</keyword>
<evidence type="ECO:0000256" key="1">
    <source>
        <dbReference type="ARBA" id="ARBA00022500"/>
    </source>
</evidence>
<feature type="transmembrane region" description="Helical" evidence="4">
    <location>
        <begin position="27"/>
        <end position="45"/>
    </location>
</feature>
<proteinExistence type="inferred from homology"/>
<dbReference type="GO" id="GO:0006935">
    <property type="term" value="P:chemotaxis"/>
    <property type="evidence" value="ECO:0007669"/>
    <property type="project" value="UniProtKB-KW"/>
</dbReference>
<accession>A0A2M9XC51</accession>
<dbReference type="RefSeq" id="WP_100707301.1">
    <property type="nucleotide sequence ID" value="NZ_NPDL01000005.1"/>
</dbReference>
<keyword evidence="4" id="KW-0812">Transmembrane</keyword>
<dbReference type="GO" id="GO:0007165">
    <property type="term" value="P:signal transduction"/>
    <property type="evidence" value="ECO:0007669"/>
    <property type="project" value="UniProtKB-KW"/>
</dbReference>
<evidence type="ECO:0000313" key="7">
    <source>
        <dbReference type="Proteomes" id="UP000232196"/>
    </source>
</evidence>
<dbReference type="OrthoDB" id="9816519at2"/>
<feature type="transmembrane region" description="Helical" evidence="4">
    <location>
        <begin position="76"/>
        <end position="93"/>
    </location>
</feature>
<evidence type="ECO:0000259" key="5">
    <source>
        <dbReference type="PROSITE" id="PS50111"/>
    </source>
</evidence>
<dbReference type="InterPro" id="IPR051310">
    <property type="entry name" value="MCP_chemotaxis"/>
</dbReference>
<keyword evidence="1" id="KW-0145">Chemotaxis</keyword>
<keyword evidence="4" id="KW-1133">Transmembrane helix</keyword>
<dbReference type="AlphaFoldDB" id="A0A2M9XC51"/>
<dbReference type="EMBL" id="NPDN01000006">
    <property type="protein sequence ID" value="PJZ25234.1"/>
    <property type="molecule type" value="Genomic_DNA"/>
</dbReference>
<evidence type="ECO:0000256" key="2">
    <source>
        <dbReference type="ARBA" id="ARBA00029447"/>
    </source>
</evidence>
<organism evidence="6 7">
    <name type="scientific">Leptospira hartskeerlii</name>
    <dbReference type="NCBI Taxonomy" id="2023177"/>
    <lineage>
        <taxon>Bacteria</taxon>
        <taxon>Pseudomonadati</taxon>
        <taxon>Spirochaetota</taxon>
        <taxon>Spirochaetia</taxon>
        <taxon>Leptospirales</taxon>
        <taxon>Leptospiraceae</taxon>
        <taxon>Leptospira</taxon>
    </lineage>
</organism>
<comment type="caution">
    <text evidence="6">The sequence shown here is derived from an EMBL/GenBank/DDBJ whole genome shotgun (WGS) entry which is preliminary data.</text>
</comment>
<dbReference type="SMART" id="SM00283">
    <property type="entry name" value="MA"/>
    <property type="match status" value="1"/>
</dbReference>
<comment type="similarity">
    <text evidence="2">Belongs to the methyl-accepting chemotaxis (MCP) protein family.</text>
</comment>
<reference evidence="6 7" key="1">
    <citation type="submission" date="2017-07" db="EMBL/GenBank/DDBJ databases">
        <title>Leptospira spp. isolated from tropical soils.</title>
        <authorList>
            <person name="Thibeaux R."/>
            <person name="Iraola G."/>
            <person name="Ferres I."/>
            <person name="Bierque E."/>
            <person name="Girault D."/>
            <person name="Soupe-Gilbert M.-E."/>
            <person name="Picardeau M."/>
            <person name="Goarant C."/>
        </authorList>
    </citation>
    <scope>NUCLEOTIDE SEQUENCE [LARGE SCALE GENOMIC DNA]</scope>
    <source>
        <strain evidence="6 7">MCA1-C-A1</strain>
    </source>
</reference>
<evidence type="ECO:0000256" key="3">
    <source>
        <dbReference type="PROSITE-ProRule" id="PRU00284"/>
    </source>
</evidence>
<name>A0A2M9XC51_9LEPT</name>
<dbReference type="GO" id="GO:0004888">
    <property type="term" value="F:transmembrane signaling receptor activity"/>
    <property type="evidence" value="ECO:0007669"/>
    <property type="project" value="TreeGrafter"/>
</dbReference>
<feature type="domain" description="Methyl-accepting transducer" evidence="5">
    <location>
        <begin position="215"/>
        <end position="479"/>
    </location>
</feature>
<keyword evidence="7" id="KW-1185">Reference proteome</keyword>
<dbReference type="Gene3D" id="1.10.287.950">
    <property type="entry name" value="Methyl-accepting chemotaxis protein"/>
    <property type="match status" value="1"/>
</dbReference>
<dbReference type="PANTHER" id="PTHR43531">
    <property type="entry name" value="PROTEIN ICFG"/>
    <property type="match status" value="1"/>
</dbReference>
<dbReference type="Proteomes" id="UP000232196">
    <property type="component" value="Unassembled WGS sequence"/>
</dbReference>
<keyword evidence="3" id="KW-0807">Transducer</keyword>
<dbReference type="Pfam" id="PF00015">
    <property type="entry name" value="MCPsignal"/>
    <property type="match status" value="1"/>
</dbReference>
<dbReference type="PROSITE" id="PS50111">
    <property type="entry name" value="CHEMOTAXIS_TRANSDUC_2"/>
    <property type="match status" value="1"/>
</dbReference>
<sequence length="515" mass="57191">MNPSQHKHSIQDTARLKFKEETKKVDLFFYILLLAHIPFALLLSLEYGTWKFVLNSSIIIGILSSIGFLFLRGEYILRILNAVLIMAWSGILIQSQFGRIEMHFHVFVALAFLLYYRDWKTLLPGALYIAVHHGLLSFCQSIGYKISETPVIIFNYGNGWDIVLLHAIFVIFETGTLIYFAITFKREFLNQAINLAELEDVRKYNVSIQGEVREKSESVNGILEGLVQSSATVADRTTDQANSLEEINVSMNQIADAISDVSDSAKKQLEATGTLENSFQNLEISFQDMEAGLVSTKALFETAWKHARESEESLMAIEKSIKRIESSSSATTAKLGTITDIADKVNLLALNASIEAARAGEHGRGFAVVADEISKLADQTASTIKEVSRLIRDGKEEMTKNTDIVQSGTKTISLILGDVDSIKESLDSFFSLLGKQTEIRVTVAGALFNAGEISQNVHQATEAEKKSLEEIRNFLDQIQNSNAIIATQAVEAADQARKCEELSDSLQKQVQEFKA</sequence>
<feature type="transmembrane region" description="Helical" evidence="4">
    <location>
        <begin position="52"/>
        <end position="70"/>
    </location>
</feature>
<evidence type="ECO:0000313" key="6">
    <source>
        <dbReference type="EMBL" id="PJZ25234.1"/>
    </source>
</evidence>
<protein>
    <submittedName>
        <fullName evidence="6">Chemotaxis protein</fullName>
    </submittedName>
</protein>
<dbReference type="GO" id="GO:0005886">
    <property type="term" value="C:plasma membrane"/>
    <property type="evidence" value="ECO:0007669"/>
    <property type="project" value="TreeGrafter"/>
</dbReference>
<dbReference type="PANTHER" id="PTHR43531:SF11">
    <property type="entry name" value="METHYL-ACCEPTING CHEMOTAXIS PROTEIN 3"/>
    <property type="match status" value="1"/>
</dbReference>
<dbReference type="InterPro" id="IPR004089">
    <property type="entry name" value="MCPsignal_dom"/>
</dbReference>
<evidence type="ECO:0000256" key="4">
    <source>
        <dbReference type="SAM" id="Phobius"/>
    </source>
</evidence>
<gene>
    <name evidence="6" type="ORF">CH357_13615</name>
</gene>
<dbReference type="SUPFAM" id="SSF58104">
    <property type="entry name" value="Methyl-accepting chemotaxis protein (MCP) signaling domain"/>
    <property type="match status" value="1"/>
</dbReference>
<feature type="transmembrane region" description="Helical" evidence="4">
    <location>
        <begin position="162"/>
        <end position="182"/>
    </location>
</feature>